<evidence type="ECO:0000256" key="1">
    <source>
        <dbReference type="ARBA" id="ARBA00004123"/>
    </source>
</evidence>
<keyword evidence="6" id="KW-0539">Nucleus</keyword>
<evidence type="ECO:0000256" key="4">
    <source>
        <dbReference type="ARBA" id="ARBA00023125"/>
    </source>
</evidence>
<dbReference type="SMART" id="SM00717">
    <property type="entry name" value="SANT"/>
    <property type="match status" value="2"/>
</dbReference>
<accession>A0A8T0JTN3</accession>
<keyword evidence="3" id="KW-0805">Transcription regulation</keyword>
<evidence type="ECO:0000256" key="3">
    <source>
        <dbReference type="ARBA" id="ARBA00023015"/>
    </source>
</evidence>
<organism evidence="9 10">
    <name type="scientific">Phaseolus angularis</name>
    <name type="common">Azuki bean</name>
    <name type="synonym">Vigna angularis</name>
    <dbReference type="NCBI Taxonomy" id="3914"/>
    <lineage>
        <taxon>Eukaryota</taxon>
        <taxon>Viridiplantae</taxon>
        <taxon>Streptophyta</taxon>
        <taxon>Embryophyta</taxon>
        <taxon>Tracheophyta</taxon>
        <taxon>Spermatophyta</taxon>
        <taxon>Magnoliopsida</taxon>
        <taxon>eudicotyledons</taxon>
        <taxon>Gunneridae</taxon>
        <taxon>Pentapetalae</taxon>
        <taxon>rosids</taxon>
        <taxon>fabids</taxon>
        <taxon>Fabales</taxon>
        <taxon>Fabaceae</taxon>
        <taxon>Papilionoideae</taxon>
        <taxon>50 kb inversion clade</taxon>
        <taxon>NPAAA clade</taxon>
        <taxon>indigoferoid/millettioid clade</taxon>
        <taxon>Phaseoleae</taxon>
        <taxon>Vigna</taxon>
    </lineage>
</organism>
<feature type="domain" description="Myb-like" evidence="7">
    <location>
        <begin position="13"/>
        <end position="65"/>
    </location>
</feature>
<evidence type="ECO:0000313" key="9">
    <source>
        <dbReference type="EMBL" id="KAG2381181.1"/>
    </source>
</evidence>
<comment type="subcellular location">
    <subcellularLocation>
        <location evidence="1">Nucleus</location>
    </subcellularLocation>
</comment>
<dbReference type="GO" id="GO:0003677">
    <property type="term" value="F:DNA binding"/>
    <property type="evidence" value="ECO:0007669"/>
    <property type="project" value="UniProtKB-KW"/>
</dbReference>
<dbReference type="AlphaFoldDB" id="A0A8T0JTN3"/>
<dbReference type="PANTHER" id="PTHR47996:SF3">
    <property type="entry name" value="TRANSCRIPTION FACTOR DUO1"/>
    <property type="match status" value="1"/>
</dbReference>
<evidence type="ECO:0000313" key="10">
    <source>
        <dbReference type="Proteomes" id="UP000743370"/>
    </source>
</evidence>
<dbReference type="PROSITE" id="PS51294">
    <property type="entry name" value="HTH_MYB"/>
    <property type="match status" value="2"/>
</dbReference>
<reference evidence="9 10" key="1">
    <citation type="submission" date="2020-05" db="EMBL/GenBank/DDBJ databases">
        <title>Vigna angularis (adzuki bean) Var. LongXiaoDou No. 4 denovo assembly.</title>
        <authorList>
            <person name="Xiang H."/>
        </authorList>
    </citation>
    <scope>NUCLEOTIDE SEQUENCE [LARGE SCALE GENOMIC DNA]</scope>
    <source>
        <tissue evidence="9">Leaf</tissue>
    </source>
</reference>
<keyword evidence="4" id="KW-0238">DNA-binding</keyword>
<dbReference type="Gene3D" id="1.10.10.60">
    <property type="entry name" value="Homeodomain-like"/>
    <property type="match status" value="2"/>
</dbReference>
<comment type="caution">
    <text evidence="9">The sequence shown here is derived from an EMBL/GenBank/DDBJ whole genome shotgun (WGS) entry which is preliminary data.</text>
</comment>
<dbReference type="CDD" id="cd00167">
    <property type="entry name" value="SANT"/>
    <property type="match status" value="2"/>
</dbReference>
<evidence type="ECO:0000256" key="5">
    <source>
        <dbReference type="ARBA" id="ARBA00023163"/>
    </source>
</evidence>
<evidence type="ECO:0000259" key="8">
    <source>
        <dbReference type="PROSITE" id="PS51294"/>
    </source>
</evidence>
<feature type="domain" description="HTH myb-type" evidence="8">
    <location>
        <begin position="70"/>
        <end position="121"/>
    </location>
</feature>
<feature type="domain" description="HTH myb-type" evidence="8">
    <location>
        <begin position="16"/>
        <end position="69"/>
    </location>
</feature>
<sequence>MHARKMHGKKEQEEYIRKGPWKAEEDEVLLNHVKKYGPRDWSSIRSKGLLQRTGKSCRLRWVNKLRPNLKNGCKFSLEEERIVIELQAQFGNRWAKIASFLSGRTDNDVKNFWSSRQKRLARILQTSGTTSKSQKNKTKVPTLLDVPTLEISTNKTTEIVIDQIKFQELVCPVDGLLIVAIYRSYSKAPKFSSSSEGESSSKPQSYSLPLIENSEVIKMVSLPDLIKSELPSSDPIHVEQGFTPFESYNSSEQIQQISFPQIPELQHDLTFPMGSQDVLARIDEPYFVEDFCALDDASEFGIGLQHPIGFPFFEPPGSCRIETRDTIDKFKSSDSFFDDFPMDMFDHMDPPASPSFL</sequence>
<dbReference type="Pfam" id="PF00249">
    <property type="entry name" value="Myb_DNA-binding"/>
    <property type="match status" value="2"/>
</dbReference>
<proteinExistence type="predicted"/>
<dbReference type="PROSITE" id="PS50090">
    <property type="entry name" value="MYB_LIKE"/>
    <property type="match status" value="2"/>
</dbReference>
<dbReference type="InterPro" id="IPR053106">
    <property type="entry name" value="Plant_Male-Germline_Reg_TFs"/>
</dbReference>
<evidence type="ECO:0000256" key="2">
    <source>
        <dbReference type="ARBA" id="ARBA00022737"/>
    </source>
</evidence>
<dbReference type="EMBL" id="JABFOF010000009">
    <property type="protein sequence ID" value="KAG2381181.1"/>
    <property type="molecule type" value="Genomic_DNA"/>
</dbReference>
<dbReference type="SUPFAM" id="SSF46689">
    <property type="entry name" value="Homeodomain-like"/>
    <property type="match status" value="1"/>
</dbReference>
<evidence type="ECO:0000259" key="7">
    <source>
        <dbReference type="PROSITE" id="PS50090"/>
    </source>
</evidence>
<dbReference type="FunFam" id="1.10.10.60:FF:000351">
    <property type="entry name" value="Transcription factor GAMYB"/>
    <property type="match status" value="1"/>
</dbReference>
<dbReference type="InterPro" id="IPR001005">
    <property type="entry name" value="SANT/Myb"/>
</dbReference>
<keyword evidence="5" id="KW-0804">Transcription</keyword>
<dbReference type="FunFam" id="1.10.10.60:FF:000060">
    <property type="entry name" value="MYB transcription factor"/>
    <property type="match status" value="1"/>
</dbReference>
<name>A0A8T0JTN3_PHAAN</name>
<evidence type="ECO:0000256" key="6">
    <source>
        <dbReference type="ARBA" id="ARBA00023242"/>
    </source>
</evidence>
<feature type="domain" description="Myb-like" evidence="7">
    <location>
        <begin position="74"/>
        <end position="117"/>
    </location>
</feature>
<keyword evidence="2" id="KW-0677">Repeat</keyword>
<dbReference type="GO" id="GO:0005634">
    <property type="term" value="C:nucleus"/>
    <property type="evidence" value="ECO:0007669"/>
    <property type="project" value="UniProtKB-SubCell"/>
</dbReference>
<dbReference type="InterPro" id="IPR009057">
    <property type="entry name" value="Homeodomain-like_sf"/>
</dbReference>
<dbReference type="InterPro" id="IPR017930">
    <property type="entry name" value="Myb_dom"/>
</dbReference>
<protein>
    <submittedName>
        <fullName evidence="9">Transcription factor</fullName>
    </submittedName>
</protein>
<gene>
    <name evidence="9" type="ORF">HKW66_Vig0254980</name>
</gene>
<dbReference type="PANTHER" id="PTHR47996">
    <property type="entry name" value="TRANSCRIPTION FACTOR DUO1"/>
    <property type="match status" value="1"/>
</dbReference>
<dbReference type="Proteomes" id="UP000743370">
    <property type="component" value="Unassembled WGS sequence"/>
</dbReference>